<proteinExistence type="predicted"/>
<evidence type="ECO:0000313" key="3">
    <source>
        <dbReference type="Proteomes" id="UP000638732"/>
    </source>
</evidence>
<keyword evidence="1" id="KW-0472">Membrane</keyword>
<feature type="transmembrane region" description="Helical" evidence="1">
    <location>
        <begin position="146"/>
        <end position="169"/>
    </location>
</feature>
<dbReference type="Proteomes" id="UP000638732">
    <property type="component" value="Unassembled WGS sequence"/>
</dbReference>
<feature type="transmembrane region" description="Helical" evidence="1">
    <location>
        <begin position="40"/>
        <end position="60"/>
    </location>
</feature>
<organism evidence="2 3">
    <name type="scientific">Mucilaginibacter agri</name>
    <dbReference type="NCBI Taxonomy" id="2695265"/>
    <lineage>
        <taxon>Bacteria</taxon>
        <taxon>Pseudomonadati</taxon>
        <taxon>Bacteroidota</taxon>
        <taxon>Sphingobacteriia</taxon>
        <taxon>Sphingobacteriales</taxon>
        <taxon>Sphingobacteriaceae</taxon>
        <taxon>Mucilaginibacter</taxon>
    </lineage>
</organism>
<comment type="caution">
    <text evidence="2">The sequence shown here is derived from an EMBL/GenBank/DDBJ whole genome shotgun (WGS) entry which is preliminary data.</text>
</comment>
<gene>
    <name evidence="2" type="ORF">GSY63_24385</name>
</gene>
<sequence>MSTEPDFKTLWSKRASNKKTDTANLIQKAAKVRKAFRFKMMVQIIGLTASIVVMLKAGLSIHNREYTTNIGLALMIIGVVAYLITNNRLLPMLFKREIGSSSQEYINQLIRIQRKNEFMHKVMIDVYFCLLTVGLWLYLLQGAKSFIAINAALLYLVPSGFLAIAWVFAKRRELKTIRQLGDTIEKLESLNGQLVDDDIHNA</sequence>
<name>A0A965ZMN9_9SPHI</name>
<dbReference type="EMBL" id="WWEO01000045">
    <property type="protein sequence ID" value="NCD72526.1"/>
    <property type="molecule type" value="Genomic_DNA"/>
</dbReference>
<dbReference type="AlphaFoldDB" id="A0A965ZMN9"/>
<keyword evidence="1" id="KW-1133">Transmembrane helix</keyword>
<dbReference type="RefSeq" id="WP_166588467.1">
    <property type="nucleotide sequence ID" value="NZ_WWEO01000045.1"/>
</dbReference>
<evidence type="ECO:0000313" key="2">
    <source>
        <dbReference type="EMBL" id="NCD72526.1"/>
    </source>
</evidence>
<accession>A0A965ZMN9</accession>
<evidence type="ECO:0000256" key="1">
    <source>
        <dbReference type="SAM" id="Phobius"/>
    </source>
</evidence>
<feature type="transmembrane region" description="Helical" evidence="1">
    <location>
        <begin position="122"/>
        <end position="140"/>
    </location>
</feature>
<feature type="transmembrane region" description="Helical" evidence="1">
    <location>
        <begin position="66"/>
        <end position="85"/>
    </location>
</feature>
<protein>
    <submittedName>
        <fullName evidence="2">Uncharacterized protein</fullName>
    </submittedName>
</protein>
<reference evidence="2" key="1">
    <citation type="submission" date="2020-01" db="EMBL/GenBank/DDBJ databases">
        <authorList>
            <person name="Seo Y.L."/>
        </authorList>
    </citation>
    <scope>NUCLEOTIDE SEQUENCE</scope>
    <source>
        <strain evidence="2">R11</strain>
    </source>
</reference>
<keyword evidence="1" id="KW-0812">Transmembrane</keyword>
<reference evidence="2" key="2">
    <citation type="submission" date="2020-10" db="EMBL/GenBank/DDBJ databases">
        <title>Mucilaginibacter sp. nov., isolated from soil.</title>
        <authorList>
            <person name="Jeon C.O."/>
        </authorList>
    </citation>
    <scope>NUCLEOTIDE SEQUENCE</scope>
    <source>
        <strain evidence="2">R11</strain>
    </source>
</reference>
<keyword evidence="3" id="KW-1185">Reference proteome</keyword>